<organism evidence="2 3">
    <name type="scientific">Melanoplus sanguinipes entomopoxvirus</name>
    <name type="common">MsEPV</name>
    <dbReference type="NCBI Taxonomy" id="83191"/>
    <lineage>
        <taxon>Viruses</taxon>
        <taxon>Varidnaviria</taxon>
        <taxon>Bamfordvirae</taxon>
        <taxon>Nucleocytoviricota</taxon>
        <taxon>Pokkesviricetes</taxon>
        <taxon>Chitovirales</taxon>
        <taxon>Poxviridae</taxon>
        <taxon>Entomopoxvirinae</taxon>
        <taxon>Deltaentomopoxvirus</taxon>
        <taxon>Deltaentomopoxvirus msanguinipes</taxon>
    </lineage>
</organism>
<keyword evidence="3" id="KW-1185">Reference proteome</keyword>
<dbReference type="Proteomes" id="UP000172353">
    <property type="component" value="Segment"/>
</dbReference>
<dbReference type="RefSeq" id="NP_048122.1">
    <property type="nucleotide sequence ID" value="NC_001993.1"/>
</dbReference>
<dbReference type="KEGG" id="vg:1449821"/>
<evidence type="ECO:0000313" key="2">
    <source>
        <dbReference type="EMBL" id="AAC97826.1"/>
    </source>
</evidence>
<organismHost>
    <name type="scientific">Melanoplus sanguinipes</name>
    <name type="common">Migratory grasshopper</name>
    <dbReference type="NCBI Taxonomy" id="65742"/>
</organismHost>
<evidence type="ECO:0000256" key="1">
    <source>
        <dbReference type="SAM" id="Phobius"/>
    </source>
</evidence>
<feature type="transmembrane region" description="Helical" evidence="1">
    <location>
        <begin position="6"/>
        <end position="31"/>
    </location>
</feature>
<sequence>MKTISGLGVIAVFIFCIEVYTVVLVATYNAIDKLFDDIIDISLSLSFIIYLTFSLIGDIGGSFFL</sequence>
<name>Q9YW41_MSEPV</name>
<keyword evidence="1" id="KW-0812">Transmembrane</keyword>
<reference evidence="2 3" key="1">
    <citation type="journal article" date="1999" name="J. Virol.">
        <title>The genome of Melanoplus sanguinipes entomopoxvirus.</title>
        <authorList>
            <person name="Afonso C.L."/>
            <person name="Tulman E.R."/>
            <person name="Lu Z."/>
            <person name="Oma E."/>
            <person name="Kutish G.F."/>
            <person name="Rock D.L."/>
        </authorList>
    </citation>
    <scope>NUCLEOTIDE SEQUENCE [LARGE SCALE GENOMIC DNA]</scope>
    <source>
        <strain evidence="2">Tucson</strain>
    </source>
</reference>
<protein>
    <submittedName>
        <fullName evidence="2">Uncharacterized protein</fullName>
    </submittedName>
</protein>
<feature type="transmembrane region" description="Helical" evidence="1">
    <location>
        <begin position="43"/>
        <end position="64"/>
    </location>
</feature>
<keyword evidence="1" id="KW-0472">Membrane</keyword>
<dbReference type="PIR" id="T28212">
    <property type="entry name" value="T28212"/>
</dbReference>
<dbReference type="GeneID" id="1449821"/>
<proteinExistence type="predicted"/>
<accession>Q9YW41</accession>
<evidence type="ECO:0000313" key="3">
    <source>
        <dbReference type="Proteomes" id="UP000172353"/>
    </source>
</evidence>
<gene>
    <name evidence="2" type="primary">MSV051</name>
</gene>
<dbReference type="EMBL" id="AF063866">
    <property type="protein sequence ID" value="AAC97826.1"/>
    <property type="molecule type" value="Genomic_DNA"/>
</dbReference>
<keyword evidence="1" id="KW-1133">Transmembrane helix</keyword>